<gene>
    <name evidence="6" type="primary">ppk2</name>
    <name evidence="6" type="ORF">JKL49_17555</name>
</gene>
<organism evidence="6 7">
    <name type="scientific">Phenylobacterium glaciei</name>
    <dbReference type="NCBI Taxonomy" id="2803784"/>
    <lineage>
        <taxon>Bacteria</taxon>
        <taxon>Pseudomonadati</taxon>
        <taxon>Pseudomonadota</taxon>
        <taxon>Alphaproteobacteria</taxon>
        <taxon>Caulobacterales</taxon>
        <taxon>Caulobacteraceae</taxon>
        <taxon>Phenylobacterium</taxon>
    </lineage>
</organism>
<evidence type="ECO:0000256" key="1">
    <source>
        <dbReference type="ARBA" id="ARBA00009924"/>
    </source>
</evidence>
<dbReference type="Gene3D" id="3.40.50.300">
    <property type="entry name" value="P-loop containing nucleotide triphosphate hydrolases"/>
    <property type="match status" value="1"/>
</dbReference>
<dbReference type="InterPro" id="IPR022486">
    <property type="entry name" value="PPK2_PA0141"/>
</dbReference>
<comment type="similarity">
    <text evidence="1 4">Belongs to the polyphosphate kinase 2 (PPK2) family. Class I subfamily.</text>
</comment>
<dbReference type="InterPro" id="IPR027417">
    <property type="entry name" value="P-loop_NTPase"/>
</dbReference>
<dbReference type="EC" id="2.7.4.-" evidence="4"/>
<dbReference type="SUPFAM" id="SSF52540">
    <property type="entry name" value="P-loop containing nucleoside triphosphate hydrolases"/>
    <property type="match status" value="1"/>
</dbReference>
<dbReference type="GO" id="GO:0008976">
    <property type="term" value="F:polyphosphate kinase activity"/>
    <property type="evidence" value="ECO:0007669"/>
    <property type="project" value="UniProtKB-UniRule"/>
</dbReference>
<comment type="subunit">
    <text evidence="4">Homotetramer.</text>
</comment>
<dbReference type="PIRSF" id="PIRSF028756">
    <property type="entry name" value="PPK2_prd"/>
    <property type="match status" value="1"/>
</dbReference>
<sequence>MSKSDKSDDLNDLEQAQLALVRAQQRAMESGAKVLIIFEGRDAAGKDGTIRRVIEHLSVRATRVIALPKPSDRERSQWYFQRYVGHLPAAGEVVILNRSWYNRGGVEPVMGFCTPEEHENFLRDVSTFEAMLVESGLVVVKLWLDVSKKEQAKRLEERRTDPLKVLKSSPLDAAAQSKWDDYTKARDEMLKRTHAPRTPWVCVRNDDKTEGRLNVLRYLVNAMAPKDIAKKIKDPDPKVVFPFEIEALTDGRLER</sequence>
<keyword evidence="2 4" id="KW-0808">Transferase</keyword>
<dbReference type="InterPro" id="IPR022488">
    <property type="entry name" value="PPK2-related"/>
</dbReference>
<evidence type="ECO:0000256" key="2">
    <source>
        <dbReference type="ARBA" id="ARBA00022679"/>
    </source>
</evidence>
<dbReference type="RefSeq" id="WP_215342187.1">
    <property type="nucleotide sequence ID" value="NZ_JAGSGD010000001.1"/>
</dbReference>
<dbReference type="InterPro" id="IPR016898">
    <property type="entry name" value="Polyphosphate_phosphotransfera"/>
</dbReference>
<evidence type="ECO:0000259" key="5">
    <source>
        <dbReference type="Pfam" id="PF03976"/>
    </source>
</evidence>
<dbReference type="NCBIfam" id="TIGR03707">
    <property type="entry name" value="PPK2_P_aer"/>
    <property type="match status" value="1"/>
</dbReference>
<dbReference type="PANTHER" id="PTHR34383:SF1">
    <property type="entry name" value="ADP-POLYPHOSPHATE PHOSPHOTRANSFERASE"/>
    <property type="match status" value="1"/>
</dbReference>
<comment type="caution">
    <text evidence="6">The sequence shown here is derived from an EMBL/GenBank/DDBJ whole genome shotgun (WGS) entry which is preliminary data.</text>
</comment>
<dbReference type="Proteomes" id="UP000622580">
    <property type="component" value="Unassembled WGS sequence"/>
</dbReference>
<name>A0A941D401_9CAUL</name>
<keyword evidence="7" id="KW-1185">Reference proteome</keyword>
<dbReference type="PANTHER" id="PTHR34383">
    <property type="entry name" value="POLYPHOSPHATE:AMP PHOSPHOTRANSFERASE-RELATED"/>
    <property type="match status" value="1"/>
</dbReference>
<evidence type="ECO:0000313" key="6">
    <source>
        <dbReference type="EMBL" id="MBR7621204.1"/>
    </source>
</evidence>
<dbReference type="AlphaFoldDB" id="A0A941D401"/>
<dbReference type="Pfam" id="PF03976">
    <property type="entry name" value="PPK2"/>
    <property type="match status" value="1"/>
</dbReference>
<protein>
    <recommendedName>
        <fullName evidence="4">ADP/GDP-polyphosphate phosphotransferase</fullName>
        <ecNumber evidence="4">2.7.4.-</ecNumber>
    </recommendedName>
    <alternativeName>
        <fullName evidence="4">Polyphosphate kinase PPK2</fullName>
    </alternativeName>
</protein>
<evidence type="ECO:0000256" key="3">
    <source>
        <dbReference type="ARBA" id="ARBA00022777"/>
    </source>
</evidence>
<proteinExistence type="inferred from homology"/>
<keyword evidence="3 4" id="KW-0418">Kinase</keyword>
<evidence type="ECO:0000313" key="7">
    <source>
        <dbReference type="Proteomes" id="UP000622580"/>
    </source>
</evidence>
<feature type="domain" description="Polyphosphate kinase-2-related" evidence="5">
    <location>
        <begin position="4"/>
        <end position="229"/>
    </location>
</feature>
<dbReference type="GO" id="GO:0006793">
    <property type="term" value="P:phosphorus metabolic process"/>
    <property type="evidence" value="ECO:0007669"/>
    <property type="project" value="InterPro"/>
</dbReference>
<evidence type="ECO:0000256" key="4">
    <source>
        <dbReference type="RuleBase" id="RU369062"/>
    </source>
</evidence>
<dbReference type="EMBL" id="JAGSGD010000001">
    <property type="protein sequence ID" value="MBR7621204.1"/>
    <property type="molecule type" value="Genomic_DNA"/>
</dbReference>
<accession>A0A941D401</accession>
<reference evidence="6" key="1">
    <citation type="submission" date="2021-04" db="EMBL/GenBank/DDBJ databases">
        <title>Draft genome assembly of strain Phenylobacterium sp. 20VBR1 using MiniION and Illumina platforms.</title>
        <authorList>
            <person name="Thomas F.A."/>
            <person name="Krishnan K.P."/>
            <person name="Sinha R.K."/>
        </authorList>
    </citation>
    <scope>NUCLEOTIDE SEQUENCE</scope>
    <source>
        <strain evidence="6">20VBR1</strain>
    </source>
</reference>
<comment type="function">
    <text evidence="4">Uses inorganic polyphosphate (polyP) as a donor to convert GDP to GTP or ADP to ATP.</text>
</comment>